<dbReference type="InterPro" id="IPR029000">
    <property type="entry name" value="Cyclophilin-like_dom_sf"/>
</dbReference>
<dbReference type="GO" id="GO:0005737">
    <property type="term" value="C:cytoplasm"/>
    <property type="evidence" value="ECO:0007669"/>
    <property type="project" value="TreeGrafter"/>
</dbReference>
<dbReference type="Proteomes" id="UP000287651">
    <property type="component" value="Unassembled WGS sequence"/>
</dbReference>
<dbReference type="InterPro" id="IPR020892">
    <property type="entry name" value="Cyclophilin-type_PPIase_CS"/>
</dbReference>
<keyword evidence="4" id="KW-0413">Isomerase</keyword>
<feature type="non-terminal residue" evidence="7">
    <location>
        <position position="1"/>
    </location>
</feature>
<reference evidence="7 8" key="1">
    <citation type="journal article" date="2014" name="Agronomy (Basel)">
        <title>A Draft Genome Sequence for Ensete ventricosum, the Drought-Tolerant Tree Against Hunger.</title>
        <authorList>
            <person name="Harrison J."/>
            <person name="Moore K.A."/>
            <person name="Paszkiewicz K."/>
            <person name="Jones T."/>
            <person name="Grant M."/>
            <person name="Ambacheew D."/>
            <person name="Muzemil S."/>
            <person name="Studholme D.J."/>
        </authorList>
    </citation>
    <scope>NUCLEOTIDE SEQUENCE [LARGE SCALE GENOMIC DNA]</scope>
</reference>
<feature type="domain" description="PPIase cyclophilin-type" evidence="6">
    <location>
        <begin position="6"/>
        <end position="167"/>
    </location>
</feature>
<name>A0A426XRT5_ENSVE</name>
<dbReference type="InterPro" id="IPR002130">
    <property type="entry name" value="Cyclophilin-type_PPIase_dom"/>
</dbReference>
<evidence type="ECO:0000256" key="1">
    <source>
        <dbReference type="ARBA" id="ARBA00007365"/>
    </source>
</evidence>
<dbReference type="PROSITE" id="PS00170">
    <property type="entry name" value="CSA_PPIASE_1"/>
    <property type="match status" value="1"/>
</dbReference>
<evidence type="ECO:0000313" key="8">
    <source>
        <dbReference type="Proteomes" id="UP000287651"/>
    </source>
</evidence>
<dbReference type="PANTHER" id="PTHR11071">
    <property type="entry name" value="PEPTIDYL-PROLYL CIS-TRANS ISOMERASE"/>
    <property type="match status" value="1"/>
</dbReference>
<evidence type="ECO:0000256" key="3">
    <source>
        <dbReference type="ARBA" id="ARBA00023110"/>
    </source>
</evidence>
<proteinExistence type="inferred from homology"/>
<dbReference type="Gene3D" id="2.40.100.10">
    <property type="entry name" value="Cyclophilin-like"/>
    <property type="match status" value="2"/>
</dbReference>
<dbReference type="Pfam" id="PF00160">
    <property type="entry name" value="Pro_isomerase"/>
    <property type="match status" value="2"/>
</dbReference>
<dbReference type="EMBL" id="AMZH03018020">
    <property type="protein sequence ID" value="RRT42174.1"/>
    <property type="molecule type" value="Genomic_DNA"/>
</dbReference>
<protein>
    <recommendedName>
        <fullName evidence="2">peptidylprolyl isomerase</fullName>
        <ecNumber evidence="2">5.2.1.8</ecNumber>
    </recommendedName>
</protein>
<dbReference type="SUPFAM" id="SSF50891">
    <property type="entry name" value="Cyclophilin-like"/>
    <property type="match status" value="1"/>
</dbReference>
<dbReference type="GO" id="GO:0003755">
    <property type="term" value="F:peptidyl-prolyl cis-trans isomerase activity"/>
    <property type="evidence" value="ECO:0007669"/>
    <property type="project" value="UniProtKB-KW"/>
</dbReference>
<dbReference type="GO" id="GO:0006457">
    <property type="term" value="P:protein folding"/>
    <property type="evidence" value="ECO:0007669"/>
    <property type="project" value="InterPro"/>
</dbReference>
<feature type="region of interest" description="Disordered" evidence="5">
    <location>
        <begin position="122"/>
        <end position="171"/>
    </location>
</feature>
<dbReference type="PANTHER" id="PTHR11071:SF561">
    <property type="entry name" value="PEPTIDYL-PROLYL CIS-TRANS ISOMERASE D-RELATED"/>
    <property type="match status" value="1"/>
</dbReference>
<keyword evidence="3" id="KW-0697">Rotamase</keyword>
<evidence type="ECO:0000256" key="2">
    <source>
        <dbReference type="ARBA" id="ARBA00013194"/>
    </source>
</evidence>
<comment type="caution">
    <text evidence="7">The sequence shown here is derived from an EMBL/GenBank/DDBJ whole genome shotgun (WGS) entry which is preliminary data.</text>
</comment>
<evidence type="ECO:0000256" key="5">
    <source>
        <dbReference type="SAM" id="MobiDB-lite"/>
    </source>
</evidence>
<accession>A0A426XRT5</accession>
<dbReference type="GO" id="GO:0016018">
    <property type="term" value="F:cyclosporin A binding"/>
    <property type="evidence" value="ECO:0007669"/>
    <property type="project" value="TreeGrafter"/>
</dbReference>
<comment type="similarity">
    <text evidence="1">Belongs to the cyclophilin-type PPIase family.</text>
</comment>
<evidence type="ECO:0000259" key="6">
    <source>
        <dbReference type="PROSITE" id="PS50072"/>
    </source>
</evidence>
<dbReference type="AlphaFoldDB" id="A0A426XRT5"/>
<gene>
    <name evidence="7" type="ORF">B296_00057313</name>
</gene>
<dbReference type="PROSITE" id="PS50072">
    <property type="entry name" value="CSA_PPIASE_2"/>
    <property type="match status" value="1"/>
</dbReference>
<dbReference type="EC" id="5.2.1.8" evidence="2"/>
<evidence type="ECO:0000256" key="4">
    <source>
        <dbReference type="ARBA" id="ARBA00023235"/>
    </source>
</evidence>
<evidence type="ECO:0000313" key="7">
    <source>
        <dbReference type="EMBL" id="RRT42174.1"/>
    </source>
</evidence>
<organism evidence="7 8">
    <name type="scientific">Ensete ventricosum</name>
    <name type="common">Abyssinian banana</name>
    <name type="synonym">Musa ensete</name>
    <dbReference type="NCBI Taxonomy" id="4639"/>
    <lineage>
        <taxon>Eukaryota</taxon>
        <taxon>Viridiplantae</taxon>
        <taxon>Streptophyta</taxon>
        <taxon>Embryophyta</taxon>
        <taxon>Tracheophyta</taxon>
        <taxon>Spermatophyta</taxon>
        <taxon>Magnoliopsida</taxon>
        <taxon>Liliopsida</taxon>
        <taxon>Zingiberales</taxon>
        <taxon>Musaceae</taxon>
        <taxon>Ensete</taxon>
    </lineage>
</organism>
<sequence length="171" mass="18152">GLRRGFCLGEKGVGDSTRLPLHYKGSFFHRIVKGFVAQGGDFSRRDGIAFLSSLSKNVVFGKVVSGSNLLKKIEQAGSEKGKPLCLVKIVDCGEGSDGKTQVAPGKEKGKSWGMQVVTKSMHVLRSSSSDSESEATSSSSSTGSERSGQRDDTRKPKHSLQSADTSVEVGK</sequence>
<feature type="compositionally biased region" description="Low complexity" evidence="5">
    <location>
        <begin position="125"/>
        <end position="146"/>
    </location>
</feature>